<comment type="caution">
    <text evidence="3">The sequence shown here is derived from an EMBL/GenBank/DDBJ whole genome shotgun (WGS) entry which is preliminary data.</text>
</comment>
<feature type="region of interest" description="Disordered" evidence="1">
    <location>
        <begin position="1"/>
        <end position="27"/>
    </location>
</feature>
<dbReference type="AlphaFoldDB" id="A0A8S4EQG2"/>
<reference evidence="3" key="1">
    <citation type="submission" date="2020-11" db="EMBL/GenBank/DDBJ databases">
        <authorList>
            <person name="Whiteford S."/>
        </authorList>
    </citation>
    <scope>NUCLEOTIDE SEQUENCE</scope>
</reference>
<protein>
    <submittedName>
        <fullName evidence="3">(diamondback moth) hypothetical protein</fullName>
    </submittedName>
</protein>
<dbReference type="EMBL" id="CAJHNJ030000020">
    <property type="protein sequence ID" value="CAG9117540.1"/>
    <property type="molecule type" value="Genomic_DNA"/>
</dbReference>
<sequence length="80" mass="8899">MAKGSSPECCLDSVSAESRAPAPPPGPRYKLALEGSLRVCCFQHTRSVVDKILTARFLRRWETHALCLLEDRIVSKTVSR</sequence>
<organism evidence="3 4">
    <name type="scientific">Plutella xylostella</name>
    <name type="common">Diamondback moth</name>
    <name type="synonym">Plutella maculipennis</name>
    <dbReference type="NCBI Taxonomy" id="51655"/>
    <lineage>
        <taxon>Eukaryota</taxon>
        <taxon>Metazoa</taxon>
        <taxon>Ecdysozoa</taxon>
        <taxon>Arthropoda</taxon>
        <taxon>Hexapoda</taxon>
        <taxon>Insecta</taxon>
        <taxon>Pterygota</taxon>
        <taxon>Neoptera</taxon>
        <taxon>Endopterygota</taxon>
        <taxon>Lepidoptera</taxon>
        <taxon>Glossata</taxon>
        <taxon>Ditrysia</taxon>
        <taxon>Yponomeutoidea</taxon>
        <taxon>Plutellidae</taxon>
        <taxon>Plutella</taxon>
    </lineage>
</organism>
<keyword evidence="4" id="KW-1185">Reference proteome</keyword>
<accession>A0A8S4EQG2</accession>
<evidence type="ECO:0000256" key="1">
    <source>
        <dbReference type="SAM" id="MobiDB-lite"/>
    </source>
</evidence>
<name>A0A8S4EQG2_PLUXY</name>
<evidence type="ECO:0000259" key="2">
    <source>
        <dbReference type="Pfam" id="PF23066"/>
    </source>
</evidence>
<evidence type="ECO:0000313" key="3">
    <source>
        <dbReference type="EMBL" id="CAG9117540.1"/>
    </source>
</evidence>
<dbReference type="Pfam" id="PF23066">
    <property type="entry name" value="PH_21"/>
    <property type="match status" value="1"/>
</dbReference>
<dbReference type="Proteomes" id="UP000653454">
    <property type="component" value="Unassembled WGS sequence"/>
</dbReference>
<evidence type="ECO:0000313" key="4">
    <source>
        <dbReference type="Proteomes" id="UP000653454"/>
    </source>
</evidence>
<feature type="domain" description="C-Maf-inducing protein PH" evidence="2">
    <location>
        <begin position="28"/>
        <end position="78"/>
    </location>
</feature>
<gene>
    <name evidence="3" type="ORF">PLXY2_LOCUS6309</name>
</gene>
<proteinExistence type="predicted"/>
<dbReference type="InterPro" id="IPR056429">
    <property type="entry name" value="PH_CMIP"/>
</dbReference>